<gene>
    <name evidence="1" type="ORF">FYJ55_04185</name>
</gene>
<comment type="caution">
    <text evidence="1">The sequence shown here is derived from an EMBL/GenBank/DDBJ whole genome shotgun (WGS) entry which is preliminary data.</text>
</comment>
<evidence type="ECO:0000313" key="1">
    <source>
        <dbReference type="EMBL" id="MSS56113.1"/>
    </source>
</evidence>
<dbReference type="GeneID" id="93158493"/>
<accession>A0A6N7V1E4</accession>
<dbReference type="AlphaFoldDB" id="A0A6N7V1E4"/>
<dbReference type="Proteomes" id="UP000434241">
    <property type="component" value="Unassembled WGS sequence"/>
</dbReference>
<evidence type="ECO:0000313" key="2">
    <source>
        <dbReference type="Proteomes" id="UP000434241"/>
    </source>
</evidence>
<dbReference type="RefSeq" id="WP_154555770.1">
    <property type="nucleotide sequence ID" value="NZ_VUMR01000014.1"/>
</dbReference>
<name>A0A6N7V1E4_9FIRM</name>
<sequence>MRTVVHLEPEDFARELVHNPKNVYARTYVLDCGLAVVIYMCQDSHFLYYLDRPDCSKEKKDILKSMNFYELHAEIYRKVNLDNRLRERQKDPSC</sequence>
<keyword evidence="2" id="KW-1185">Reference proteome</keyword>
<organism evidence="1 2">
    <name type="scientific">Holdemanella porci</name>
    <dbReference type="NCBI Taxonomy" id="2652276"/>
    <lineage>
        <taxon>Bacteria</taxon>
        <taxon>Bacillati</taxon>
        <taxon>Bacillota</taxon>
        <taxon>Erysipelotrichia</taxon>
        <taxon>Erysipelotrichales</taxon>
        <taxon>Erysipelotrichaceae</taxon>
        <taxon>Holdemanella</taxon>
    </lineage>
</organism>
<proteinExistence type="predicted"/>
<protein>
    <submittedName>
        <fullName evidence="1">Uncharacterized protein</fullName>
    </submittedName>
</protein>
<dbReference type="EMBL" id="VUMR01000014">
    <property type="protein sequence ID" value="MSS56113.1"/>
    <property type="molecule type" value="Genomic_DNA"/>
</dbReference>
<reference evidence="1 2" key="1">
    <citation type="submission" date="2019-08" db="EMBL/GenBank/DDBJ databases">
        <title>In-depth cultivation of the pig gut microbiome towards novel bacterial diversity and tailored functional studies.</title>
        <authorList>
            <person name="Wylensek D."/>
            <person name="Hitch T.C.A."/>
            <person name="Clavel T."/>
        </authorList>
    </citation>
    <scope>NUCLEOTIDE SEQUENCE [LARGE SCALE GENOMIC DNA]</scope>
    <source>
        <strain evidence="1 2">LKV-472-APC-3</strain>
    </source>
</reference>